<name>A0A538UAG1_UNCEI</name>
<proteinExistence type="inferred from homology"/>
<dbReference type="GO" id="GO:0045429">
    <property type="term" value="P:positive regulation of nitric oxide biosynthetic process"/>
    <property type="evidence" value="ECO:0007669"/>
    <property type="project" value="TreeGrafter"/>
</dbReference>
<dbReference type="Gene3D" id="3.75.10.10">
    <property type="entry name" value="L-arginine/glycine Amidinotransferase, Chain A"/>
    <property type="match status" value="1"/>
</dbReference>
<comment type="caution">
    <text evidence="4">The sequence shown here is derived from an EMBL/GenBank/DDBJ whole genome shotgun (WGS) entry which is preliminary data.</text>
</comment>
<gene>
    <name evidence="4" type="ORF">E6K80_01680</name>
</gene>
<reference evidence="4 5" key="1">
    <citation type="journal article" date="2019" name="Nat. Microbiol.">
        <title>Mediterranean grassland soil C-N compound turnover is dependent on rainfall and depth, and is mediated by genomically divergent microorganisms.</title>
        <authorList>
            <person name="Diamond S."/>
            <person name="Andeer P.F."/>
            <person name="Li Z."/>
            <person name="Crits-Christoph A."/>
            <person name="Burstein D."/>
            <person name="Anantharaman K."/>
            <person name="Lane K.R."/>
            <person name="Thomas B.C."/>
            <person name="Pan C."/>
            <person name="Northen T.R."/>
            <person name="Banfield J.F."/>
        </authorList>
    </citation>
    <scope>NUCLEOTIDE SEQUENCE [LARGE SCALE GENOMIC DNA]</scope>
    <source>
        <strain evidence="4">WS_10</strain>
    </source>
</reference>
<evidence type="ECO:0000256" key="1">
    <source>
        <dbReference type="ARBA" id="ARBA00008532"/>
    </source>
</evidence>
<evidence type="ECO:0000256" key="3">
    <source>
        <dbReference type="PIRSR" id="PIRSR633199-1"/>
    </source>
</evidence>
<dbReference type="SUPFAM" id="SSF55909">
    <property type="entry name" value="Pentein"/>
    <property type="match status" value="1"/>
</dbReference>
<sequence>MSGAAIVCSPCATFARGLTTGRRGPPDLERARSQHRAYVAALERCGMRVIELPPNDAHPDSTFVEDTAVLAPGMAVVTRPGASSRRGEVVAARRALEGLVPEVRVIEPPGTLDGGDVCRIGAHVLIGISTRTNEEGARQLVKHLSEAGCTSALVQLPNARGLLHLKSGLAWLGERRVAVVDALVDHPALGAFERIRVDAEETEGANCVRVGDRLLIPAGCPRWAERLGSLGDELVVLDVSEFQKMDGGLSCLSLRLEDRAGRRAATCG</sequence>
<dbReference type="InterPro" id="IPR033199">
    <property type="entry name" value="DDAH-like"/>
</dbReference>
<dbReference type="PANTHER" id="PTHR12737:SF9">
    <property type="entry name" value="DIMETHYLARGININASE"/>
    <property type="match status" value="1"/>
</dbReference>
<dbReference type="GO" id="GO:0016597">
    <property type="term" value="F:amino acid binding"/>
    <property type="evidence" value="ECO:0007669"/>
    <property type="project" value="TreeGrafter"/>
</dbReference>
<dbReference type="Proteomes" id="UP000319836">
    <property type="component" value="Unassembled WGS sequence"/>
</dbReference>
<dbReference type="GO" id="GO:0006525">
    <property type="term" value="P:arginine metabolic process"/>
    <property type="evidence" value="ECO:0007669"/>
    <property type="project" value="TreeGrafter"/>
</dbReference>
<feature type="active site" description="Nucleophile" evidence="3">
    <location>
        <position position="251"/>
    </location>
</feature>
<evidence type="ECO:0000313" key="4">
    <source>
        <dbReference type="EMBL" id="TMQ72888.1"/>
    </source>
</evidence>
<keyword evidence="2 4" id="KW-0378">Hydrolase</keyword>
<comment type="similarity">
    <text evidence="1">Belongs to the DDAH family.</text>
</comment>
<dbReference type="EMBL" id="VBPA01000034">
    <property type="protein sequence ID" value="TMQ72888.1"/>
    <property type="molecule type" value="Genomic_DNA"/>
</dbReference>
<evidence type="ECO:0000256" key="2">
    <source>
        <dbReference type="ARBA" id="ARBA00022801"/>
    </source>
</evidence>
<dbReference type="AlphaFoldDB" id="A0A538UAG1"/>
<dbReference type="GO" id="GO:0016403">
    <property type="term" value="F:dimethylargininase activity"/>
    <property type="evidence" value="ECO:0007669"/>
    <property type="project" value="TreeGrafter"/>
</dbReference>
<dbReference type="PANTHER" id="PTHR12737">
    <property type="entry name" value="DIMETHYLARGININE DIMETHYLAMINOHYDROLASE"/>
    <property type="match status" value="1"/>
</dbReference>
<organism evidence="4 5">
    <name type="scientific">Eiseniibacteriota bacterium</name>
    <dbReference type="NCBI Taxonomy" id="2212470"/>
    <lineage>
        <taxon>Bacteria</taxon>
        <taxon>Candidatus Eiseniibacteriota</taxon>
    </lineage>
</organism>
<evidence type="ECO:0000313" key="5">
    <source>
        <dbReference type="Proteomes" id="UP000319836"/>
    </source>
</evidence>
<accession>A0A538UAG1</accession>
<feature type="active site" description="Proton donor" evidence="3">
    <location>
        <position position="164"/>
    </location>
</feature>
<dbReference type="Pfam" id="PF02274">
    <property type="entry name" value="ADI"/>
    <property type="match status" value="1"/>
</dbReference>
<dbReference type="GO" id="GO:0000052">
    <property type="term" value="P:citrulline metabolic process"/>
    <property type="evidence" value="ECO:0007669"/>
    <property type="project" value="TreeGrafter"/>
</dbReference>
<protein>
    <submittedName>
        <fullName evidence="4">N(G),N(G)-dimethylarginine dimethylaminohydrolase</fullName>
    </submittedName>
</protein>